<dbReference type="Proteomes" id="UP000298663">
    <property type="component" value="Unassembled WGS sequence"/>
</dbReference>
<reference evidence="2 3" key="1">
    <citation type="journal article" date="2015" name="Genome Biol.">
        <title>Comparative genomics of Steinernema reveals deeply conserved gene regulatory networks.</title>
        <authorList>
            <person name="Dillman A.R."/>
            <person name="Macchietto M."/>
            <person name="Porter C.F."/>
            <person name="Rogers A."/>
            <person name="Williams B."/>
            <person name="Antoshechkin I."/>
            <person name="Lee M.M."/>
            <person name="Goodwin Z."/>
            <person name="Lu X."/>
            <person name="Lewis E.E."/>
            <person name="Goodrich-Blair H."/>
            <person name="Stock S.P."/>
            <person name="Adams B.J."/>
            <person name="Sternberg P.W."/>
            <person name="Mortazavi A."/>
        </authorList>
    </citation>
    <scope>NUCLEOTIDE SEQUENCE [LARGE SCALE GENOMIC DNA]</scope>
    <source>
        <strain evidence="2 3">ALL</strain>
    </source>
</reference>
<feature type="compositionally biased region" description="Basic residues" evidence="1">
    <location>
        <begin position="367"/>
        <end position="379"/>
    </location>
</feature>
<accession>A0A4U5NWT9</accession>
<evidence type="ECO:0000313" key="3">
    <source>
        <dbReference type="Proteomes" id="UP000298663"/>
    </source>
</evidence>
<keyword evidence="3" id="KW-1185">Reference proteome</keyword>
<feature type="compositionally biased region" description="Basic and acidic residues" evidence="1">
    <location>
        <begin position="352"/>
        <end position="365"/>
    </location>
</feature>
<feature type="compositionally biased region" description="Basic residues" evidence="1">
    <location>
        <begin position="151"/>
        <end position="161"/>
    </location>
</feature>
<evidence type="ECO:0000313" key="2">
    <source>
        <dbReference type="EMBL" id="TKR88067.1"/>
    </source>
</evidence>
<feature type="compositionally biased region" description="Basic and acidic residues" evidence="1">
    <location>
        <begin position="15"/>
        <end position="42"/>
    </location>
</feature>
<proteinExistence type="predicted"/>
<name>A0A4U5NWT9_STECR</name>
<feature type="compositionally biased region" description="Basic and acidic residues" evidence="1">
    <location>
        <begin position="210"/>
        <end position="232"/>
    </location>
</feature>
<feature type="compositionally biased region" description="Polar residues" evidence="1">
    <location>
        <begin position="657"/>
        <end position="676"/>
    </location>
</feature>
<feature type="compositionally biased region" description="Low complexity" evidence="1">
    <location>
        <begin position="383"/>
        <end position="395"/>
    </location>
</feature>
<feature type="compositionally biased region" description="Basic residues" evidence="1">
    <location>
        <begin position="70"/>
        <end position="92"/>
    </location>
</feature>
<comment type="caution">
    <text evidence="2">The sequence shown here is derived from an EMBL/GenBank/DDBJ whole genome shotgun (WGS) entry which is preliminary data.</text>
</comment>
<reference evidence="2 3" key="2">
    <citation type="journal article" date="2019" name="G3 (Bethesda)">
        <title>Hybrid Assembly of the Genome of the Entomopathogenic Nematode Steinernema carpocapsae Identifies the X-Chromosome.</title>
        <authorList>
            <person name="Serra L."/>
            <person name="Macchietto M."/>
            <person name="Macias-Munoz A."/>
            <person name="McGill C.J."/>
            <person name="Rodriguez I.M."/>
            <person name="Rodriguez B."/>
            <person name="Murad R."/>
            <person name="Mortazavi A."/>
        </authorList>
    </citation>
    <scope>NUCLEOTIDE SEQUENCE [LARGE SCALE GENOMIC DNA]</scope>
    <source>
        <strain evidence="2 3">ALL</strain>
    </source>
</reference>
<organism evidence="2 3">
    <name type="scientific">Steinernema carpocapsae</name>
    <name type="common">Entomopathogenic nematode</name>
    <dbReference type="NCBI Taxonomy" id="34508"/>
    <lineage>
        <taxon>Eukaryota</taxon>
        <taxon>Metazoa</taxon>
        <taxon>Ecdysozoa</taxon>
        <taxon>Nematoda</taxon>
        <taxon>Chromadorea</taxon>
        <taxon>Rhabditida</taxon>
        <taxon>Tylenchina</taxon>
        <taxon>Panagrolaimomorpha</taxon>
        <taxon>Strongyloidoidea</taxon>
        <taxon>Steinernematidae</taxon>
        <taxon>Steinernema</taxon>
    </lineage>
</organism>
<feature type="compositionally biased region" description="Low complexity" evidence="1">
    <location>
        <begin position="316"/>
        <end position="328"/>
    </location>
</feature>
<feature type="compositionally biased region" description="Basic and acidic residues" evidence="1">
    <location>
        <begin position="405"/>
        <end position="424"/>
    </location>
</feature>
<dbReference type="EMBL" id="AZBU02000003">
    <property type="protein sequence ID" value="TKR88067.1"/>
    <property type="molecule type" value="Genomic_DNA"/>
</dbReference>
<dbReference type="OrthoDB" id="5876906at2759"/>
<sequence length="676" mass="74481">MGSGGKKDKRKKDRKKADEGVVLVEDKIAVPKDEGAPPEEKKKEKKKKKSSGGGLAGLFGLSKEKDEKPKKKHHDKKKHKKHSDDKKHHKKPKEQVEGAPAMKPTKHRPPSPDPKPLPQPKKVQKPEPLPSAPTSSGRPLSIDNNPLVPKKAPRKVKKHSVAKQDSSSMKPKLANSVKRAASNESLPSSSGKSDSSTIPKPKKKPSSAEPLEKKASSLQHHDKKERKKNSEGKKHHKKPKKQAEGASEMKPAKHKPPFPDLEHAPQPKKKASKQQPDPWNSSRTNFISDRFPLGGTLVLSSPENRKLAEYVKPTASGESDSSGKSDSSTAHGKKRVMFLQADKTPPGSNEHVLMDDKKSPREAKKQPVQKKPKMVKPAKRAASSESVSSQKSDTSAPPKHKKKPRSAEHVEKRASSIVKRKDFLVLENTPPTPNKATPKTRKPSPGADSTPPSSEVVQQPEGKLANRASTPKKHKADPRKEKREPELLADSTPPSSKRSSPLDDDTQHSPVKFLEATDPTQNSKRRNLLTLNMDELVRIGGIMERHGIEDERRQAFDWFAGHKSDVEKDPQIVAHYLLTAVGDLPMSRELVDQTLKFLVTRDVITKEEYKKNFRGIAVDPQNSMTIVQLAHLLSVYVDAYKKNCRGKGGQASDDETGTFSGTSKMTGTNVDSGDSP</sequence>
<evidence type="ECO:0000256" key="1">
    <source>
        <dbReference type="SAM" id="MobiDB-lite"/>
    </source>
</evidence>
<protein>
    <submittedName>
        <fullName evidence="2">Uncharacterized protein</fullName>
    </submittedName>
</protein>
<feature type="compositionally biased region" description="Low complexity" evidence="1">
    <location>
        <begin position="185"/>
        <end position="199"/>
    </location>
</feature>
<feature type="region of interest" description="Disordered" evidence="1">
    <location>
        <begin position="645"/>
        <end position="676"/>
    </location>
</feature>
<dbReference type="AlphaFoldDB" id="A0A4U5NWT9"/>
<feature type="region of interest" description="Disordered" evidence="1">
    <location>
        <begin position="1"/>
        <end position="526"/>
    </location>
</feature>
<feature type="compositionally biased region" description="Polar residues" evidence="1">
    <location>
        <begin position="132"/>
        <end position="144"/>
    </location>
</feature>
<gene>
    <name evidence="2" type="ORF">L596_012364</name>
</gene>